<dbReference type="Gene3D" id="3.40.50.720">
    <property type="entry name" value="NAD(P)-binding Rossmann-like Domain"/>
    <property type="match status" value="1"/>
</dbReference>
<protein>
    <submittedName>
        <fullName evidence="6">Adenosylhomocysteinase</fullName>
    </submittedName>
</protein>
<evidence type="ECO:0000256" key="4">
    <source>
        <dbReference type="ARBA" id="ARBA00023027"/>
    </source>
</evidence>
<dbReference type="GO" id="GO:0033353">
    <property type="term" value="P:S-adenosylmethionine cycle"/>
    <property type="evidence" value="ECO:0007669"/>
    <property type="project" value="TreeGrafter"/>
</dbReference>
<evidence type="ECO:0000256" key="2">
    <source>
        <dbReference type="ARBA" id="ARBA00007122"/>
    </source>
</evidence>
<dbReference type="PANTHER" id="PTHR23420">
    <property type="entry name" value="ADENOSYLHOMOCYSTEINASE"/>
    <property type="match status" value="1"/>
</dbReference>
<dbReference type="GO" id="GO:0005829">
    <property type="term" value="C:cytosol"/>
    <property type="evidence" value="ECO:0007669"/>
    <property type="project" value="TreeGrafter"/>
</dbReference>
<name>A0A0C2MR54_THEKT</name>
<organism evidence="6 7">
    <name type="scientific">Thelohanellus kitauei</name>
    <name type="common">Myxosporean</name>
    <dbReference type="NCBI Taxonomy" id="669202"/>
    <lineage>
        <taxon>Eukaryota</taxon>
        <taxon>Metazoa</taxon>
        <taxon>Cnidaria</taxon>
        <taxon>Myxozoa</taxon>
        <taxon>Myxosporea</taxon>
        <taxon>Bivalvulida</taxon>
        <taxon>Platysporina</taxon>
        <taxon>Myxobolidae</taxon>
        <taxon>Thelohanellus</taxon>
    </lineage>
</organism>
<dbReference type="Proteomes" id="UP000031668">
    <property type="component" value="Unassembled WGS sequence"/>
</dbReference>
<dbReference type="Gene3D" id="3.40.50.1480">
    <property type="entry name" value="Adenosylhomocysteinase-like"/>
    <property type="match status" value="1"/>
</dbReference>
<evidence type="ECO:0000313" key="6">
    <source>
        <dbReference type="EMBL" id="KII69721.1"/>
    </source>
</evidence>
<feature type="domain" description="S-adenosyl-L-homocysteine hydrolase NAD binding" evidence="5">
    <location>
        <begin position="1"/>
        <end position="99"/>
    </location>
</feature>
<comment type="cofactor">
    <cofactor evidence="1">
        <name>NAD(+)</name>
        <dbReference type="ChEBI" id="CHEBI:57540"/>
    </cofactor>
</comment>
<accession>A0A0C2MR54</accession>
<dbReference type="OMA" id="QLMALWN"/>
<proteinExistence type="inferred from homology"/>
<dbReference type="GO" id="GO:0004013">
    <property type="term" value="F:adenosylhomocysteinase activity"/>
    <property type="evidence" value="ECO:0007669"/>
    <property type="project" value="TreeGrafter"/>
</dbReference>
<evidence type="ECO:0000259" key="5">
    <source>
        <dbReference type="SMART" id="SM00997"/>
    </source>
</evidence>
<dbReference type="InterPro" id="IPR000043">
    <property type="entry name" value="Adenosylhomocysteinase-like"/>
</dbReference>
<dbReference type="GO" id="GO:0006730">
    <property type="term" value="P:one-carbon metabolic process"/>
    <property type="evidence" value="ECO:0007669"/>
    <property type="project" value="UniProtKB-KW"/>
</dbReference>
<dbReference type="SUPFAM" id="SSF52283">
    <property type="entry name" value="Formate/glycerate dehydrogenase catalytic domain-like"/>
    <property type="match status" value="1"/>
</dbReference>
<keyword evidence="4" id="KW-0520">NAD</keyword>
<dbReference type="Pfam" id="PF00670">
    <property type="entry name" value="AdoHcyase_NAD"/>
    <property type="match status" value="1"/>
</dbReference>
<dbReference type="PANTHER" id="PTHR23420:SF0">
    <property type="entry name" value="ADENOSYLHOMOCYSTEINASE"/>
    <property type="match status" value="1"/>
</dbReference>
<comment type="similarity">
    <text evidence="2">Belongs to the adenosylhomocysteinase family.</text>
</comment>
<dbReference type="InterPro" id="IPR036291">
    <property type="entry name" value="NAD(P)-bd_dom_sf"/>
</dbReference>
<comment type="caution">
    <text evidence="6">The sequence shown here is derived from an EMBL/GenBank/DDBJ whole genome shotgun (WGS) entry which is preliminary data.</text>
</comment>
<evidence type="ECO:0000256" key="3">
    <source>
        <dbReference type="ARBA" id="ARBA00022563"/>
    </source>
</evidence>
<sequence>MEGYQVGILDDVISEADIVITATGNIHIVTGEHISKMKDNAILGNTGHFDYEVDAKWIAENAVSHVSVKPQLDIYTFASGKSVILLAQGRLVNLSCADGHPSFVMSATFSNMFLAAVEIYQSPATKYKPGIYLLPKKLDEQIAHALLTALGGMLSKLTPEQAEYIGVPIEGPFKRDEYRY</sequence>
<dbReference type="EMBL" id="JWZT01002311">
    <property type="protein sequence ID" value="KII69721.1"/>
    <property type="molecule type" value="Genomic_DNA"/>
</dbReference>
<evidence type="ECO:0000256" key="1">
    <source>
        <dbReference type="ARBA" id="ARBA00001911"/>
    </source>
</evidence>
<dbReference type="SMART" id="SM00997">
    <property type="entry name" value="AdoHcyase_NAD"/>
    <property type="match status" value="1"/>
</dbReference>
<keyword evidence="7" id="KW-1185">Reference proteome</keyword>
<dbReference type="InterPro" id="IPR015878">
    <property type="entry name" value="Ado_hCys_hydrolase_NAD-bd"/>
</dbReference>
<dbReference type="AlphaFoldDB" id="A0A0C2MR54"/>
<dbReference type="OrthoDB" id="10007170at2759"/>
<dbReference type="SUPFAM" id="SSF51735">
    <property type="entry name" value="NAD(P)-binding Rossmann-fold domains"/>
    <property type="match status" value="1"/>
</dbReference>
<dbReference type="SMART" id="SM00996">
    <property type="entry name" value="AdoHcyase"/>
    <property type="match status" value="1"/>
</dbReference>
<reference evidence="6 7" key="1">
    <citation type="journal article" date="2014" name="Genome Biol. Evol.">
        <title>The genome of the myxosporean Thelohanellus kitauei shows adaptations to nutrient acquisition within its fish host.</title>
        <authorList>
            <person name="Yang Y."/>
            <person name="Xiong J."/>
            <person name="Zhou Z."/>
            <person name="Huo F."/>
            <person name="Miao W."/>
            <person name="Ran C."/>
            <person name="Liu Y."/>
            <person name="Zhang J."/>
            <person name="Feng J."/>
            <person name="Wang M."/>
            <person name="Wang M."/>
            <person name="Wang L."/>
            <person name="Yao B."/>
        </authorList>
    </citation>
    <scope>NUCLEOTIDE SEQUENCE [LARGE SCALE GENOMIC DNA]</scope>
    <source>
        <strain evidence="6">Wuqing</strain>
    </source>
</reference>
<gene>
    <name evidence="6" type="ORF">RF11_12248</name>
</gene>
<dbReference type="InterPro" id="IPR042172">
    <property type="entry name" value="Adenosylhomocyst_ase-like_sf"/>
</dbReference>
<keyword evidence="3" id="KW-0554">One-carbon metabolism</keyword>
<evidence type="ECO:0000313" key="7">
    <source>
        <dbReference type="Proteomes" id="UP000031668"/>
    </source>
</evidence>